<dbReference type="AlphaFoldDB" id="C7LYX4"/>
<name>C7LYX4_ACIFD</name>
<dbReference type="OrthoDB" id="9800520at2"/>
<dbReference type="KEGG" id="afo:Afer_0994"/>
<reference evidence="6 7" key="1">
    <citation type="journal article" date="2009" name="Stand. Genomic Sci.">
        <title>Complete genome sequence of Acidimicrobium ferrooxidans type strain (ICP).</title>
        <authorList>
            <person name="Clum A."/>
            <person name="Nolan M."/>
            <person name="Lang E."/>
            <person name="Glavina Del Rio T."/>
            <person name="Tice H."/>
            <person name="Copeland A."/>
            <person name="Cheng J.F."/>
            <person name="Lucas S."/>
            <person name="Chen F."/>
            <person name="Bruce D."/>
            <person name="Goodwin L."/>
            <person name="Pitluck S."/>
            <person name="Ivanova N."/>
            <person name="Mavrommatis K."/>
            <person name="Mikhailova N."/>
            <person name="Pati A."/>
            <person name="Chen A."/>
            <person name="Palaniappan K."/>
            <person name="Goker M."/>
            <person name="Spring S."/>
            <person name="Land M."/>
            <person name="Hauser L."/>
            <person name="Chang Y.J."/>
            <person name="Jeffries C.C."/>
            <person name="Chain P."/>
            <person name="Bristow J."/>
            <person name="Eisen J.A."/>
            <person name="Markowitz V."/>
            <person name="Hugenholtz P."/>
            <person name="Kyrpides N.C."/>
            <person name="Klenk H.P."/>
            <person name="Lapidus A."/>
        </authorList>
    </citation>
    <scope>NUCLEOTIDE SEQUENCE [LARGE SCALE GENOMIC DNA]</scope>
    <source>
        <strain evidence="7">DSM 10331 / JCM 15462 / NBRC 103882 / ICP</strain>
    </source>
</reference>
<protein>
    <submittedName>
        <fullName evidence="6">Periplasmic binding protein/LacI transcriptional regulator</fullName>
    </submittedName>
</protein>
<sequence>MTRSLRTWRRPAVVGAVLAGASLLAAACGSTSSSSSTTSSSTTASSSGTTIGFVVGAEADPFFQSMYVGAAAEAKALGVKLVWQGDPVDYSPATQIPILQQVLALHPNAIVVAPTDPKALNTYMQEAVKEGIKVLNVDSGSSDQSMITSWVTGDNYQGGETAAQALASAMDYAKNCTASNPCTVAVGVSSLTTTTDAQRVAGFKAEIKAHYPNIQVLNDVVSESEPSVAQSGFAQDISAHHLDGIFAVDGTDAEGASAAVKAAGAEGANVKIVGYDAYATNIQSMEAGGQGSLSAIISQQPTLEGKLIIEYAVDALHHKPVPHLQLIPNILLTPSTPQSILQKYQYVQS</sequence>
<keyword evidence="7" id="KW-1185">Reference proteome</keyword>
<dbReference type="eggNOG" id="COG1879">
    <property type="taxonomic scope" value="Bacteria"/>
</dbReference>
<gene>
    <name evidence="6" type="ordered locus">Afer_0994</name>
</gene>
<accession>C7LYX4</accession>
<feature type="signal peptide" evidence="4">
    <location>
        <begin position="1"/>
        <end position="27"/>
    </location>
</feature>
<dbReference type="Pfam" id="PF13407">
    <property type="entry name" value="Peripla_BP_4"/>
    <property type="match status" value="1"/>
</dbReference>
<dbReference type="InterPro" id="IPR025997">
    <property type="entry name" value="SBP_2_dom"/>
</dbReference>
<evidence type="ECO:0000313" key="7">
    <source>
        <dbReference type="Proteomes" id="UP000000771"/>
    </source>
</evidence>
<evidence type="ECO:0000256" key="4">
    <source>
        <dbReference type="SAM" id="SignalP"/>
    </source>
</evidence>
<dbReference type="EMBL" id="CP001631">
    <property type="protein sequence ID" value="ACU53932.1"/>
    <property type="molecule type" value="Genomic_DNA"/>
</dbReference>
<dbReference type="InterPro" id="IPR028082">
    <property type="entry name" value="Peripla_BP_I"/>
</dbReference>
<dbReference type="STRING" id="525909.Afer_0994"/>
<dbReference type="PROSITE" id="PS51257">
    <property type="entry name" value="PROKAR_LIPOPROTEIN"/>
    <property type="match status" value="1"/>
</dbReference>
<dbReference type="HOGENOM" id="CLU_037628_3_3_11"/>
<dbReference type="PANTHER" id="PTHR46847:SF1">
    <property type="entry name" value="D-ALLOSE-BINDING PERIPLASMIC PROTEIN-RELATED"/>
    <property type="match status" value="1"/>
</dbReference>
<dbReference type="GO" id="GO:0030246">
    <property type="term" value="F:carbohydrate binding"/>
    <property type="evidence" value="ECO:0007669"/>
    <property type="project" value="UniProtKB-ARBA"/>
</dbReference>
<comment type="subcellular location">
    <subcellularLocation>
        <location evidence="1">Cell envelope</location>
    </subcellularLocation>
</comment>
<dbReference type="SUPFAM" id="SSF53822">
    <property type="entry name" value="Periplasmic binding protein-like I"/>
    <property type="match status" value="1"/>
</dbReference>
<feature type="chain" id="PRO_5038673705" evidence="4">
    <location>
        <begin position="28"/>
        <end position="349"/>
    </location>
</feature>
<dbReference type="PANTHER" id="PTHR46847">
    <property type="entry name" value="D-ALLOSE-BINDING PERIPLASMIC PROTEIN-RELATED"/>
    <property type="match status" value="1"/>
</dbReference>
<evidence type="ECO:0000259" key="5">
    <source>
        <dbReference type="Pfam" id="PF13407"/>
    </source>
</evidence>
<evidence type="ECO:0000256" key="2">
    <source>
        <dbReference type="ARBA" id="ARBA00007639"/>
    </source>
</evidence>
<evidence type="ECO:0000313" key="6">
    <source>
        <dbReference type="EMBL" id="ACU53932.1"/>
    </source>
</evidence>
<keyword evidence="3 4" id="KW-0732">Signal</keyword>
<feature type="domain" description="Periplasmic binding protein" evidence="5">
    <location>
        <begin position="51"/>
        <end position="319"/>
    </location>
</feature>
<dbReference type="Gene3D" id="3.40.50.2300">
    <property type="match status" value="2"/>
</dbReference>
<evidence type="ECO:0000256" key="1">
    <source>
        <dbReference type="ARBA" id="ARBA00004196"/>
    </source>
</evidence>
<dbReference type="Proteomes" id="UP000000771">
    <property type="component" value="Chromosome"/>
</dbReference>
<evidence type="ECO:0000256" key="3">
    <source>
        <dbReference type="ARBA" id="ARBA00022729"/>
    </source>
</evidence>
<dbReference type="GO" id="GO:0030313">
    <property type="term" value="C:cell envelope"/>
    <property type="evidence" value="ECO:0007669"/>
    <property type="project" value="UniProtKB-SubCell"/>
</dbReference>
<proteinExistence type="inferred from homology"/>
<organism evidence="6 7">
    <name type="scientific">Acidimicrobium ferrooxidans (strain DSM 10331 / JCM 15462 / NBRC 103882 / ICP)</name>
    <dbReference type="NCBI Taxonomy" id="525909"/>
    <lineage>
        <taxon>Bacteria</taxon>
        <taxon>Bacillati</taxon>
        <taxon>Actinomycetota</taxon>
        <taxon>Acidimicrobiia</taxon>
        <taxon>Acidimicrobiales</taxon>
        <taxon>Acidimicrobiaceae</taxon>
        <taxon>Acidimicrobium</taxon>
    </lineage>
</organism>
<dbReference type="RefSeq" id="WP_015798418.1">
    <property type="nucleotide sequence ID" value="NC_013124.1"/>
</dbReference>
<comment type="similarity">
    <text evidence="2">Belongs to the bacterial solute-binding protein 2 family.</text>
</comment>